<accession>A0ACB8T5K9</accession>
<name>A0ACB8T5K9_9AGAM</name>
<proteinExistence type="predicted"/>
<evidence type="ECO:0000313" key="1">
    <source>
        <dbReference type="EMBL" id="KAI0064054.1"/>
    </source>
</evidence>
<organism evidence="1 2">
    <name type="scientific">Artomyces pyxidatus</name>
    <dbReference type="NCBI Taxonomy" id="48021"/>
    <lineage>
        <taxon>Eukaryota</taxon>
        <taxon>Fungi</taxon>
        <taxon>Dikarya</taxon>
        <taxon>Basidiomycota</taxon>
        <taxon>Agaricomycotina</taxon>
        <taxon>Agaricomycetes</taxon>
        <taxon>Russulales</taxon>
        <taxon>Auriscalpiaceae</taxon>
        <taxon>Artomyces</taxon>
    </lineage>
</organism>
<sequence>MDSEGQHTLLTTPSELLFHVFTFLDVPSILALRQTCKSLSLLTHDKGVWLDQLRHQRNSLPLPSPARDDVSALALTPEELEKIVVSAHASQHAWHRPRQEVTHLGGLQADYRDIIYLTVLLDRLVLCVYSHGSVVLWNVASNSAKMRARVIHPQSYWELWGLEPWTSAVACLDNGNEAAYVAITRAQNRTQQGSATVLMRIPLDETASYEAPYLGSVNRDQTEDLTQPPPGSRNLNFNDVDTIFGPDAQVVRTIDPAQQIIAFSRTTHIDVTHWPTNTGITLDTQREDVDQLWNGIIALQFIGPYLLCIKARTLELYPISLPFSSRTSYFVSSSLGPPTPPEPQGDSHDDVPVPPRRPVALHSFPRTTFRGASISSSLPRSHCAASAAPDETATSPIVLTLLAHDVLRGVFQYRVNIVPASSTARPSSFPIPPTLHVDLIGVHNMALGVPGFVSAAAIGPQGRRGVWVERTKKVTTRRVVVFSTPACDDAPDDGDVEQPRPVTLPLQFVDAENDLSDEEEGREDGAWGLGKPINTHPVYEVKSYDLHEDLVQVAFSEVSGLIALGTRAGAVRVI</sequence>
<evidence type="ECO:0000313" key="2">
    <source>
        <dbReference type="Proteomes" id="UP000814140"/>
    </source>
</evidence>
<dbReference type="EMBL" id="MU277200">
    <property type="protein sequence ID" value="KAI0064054.1"/>
    <property type="molecule type" value="Genomic_DNA"/>
</dbReference>
<reference evidence="1" key="1">
    <citation type="submission" date="2021-03" db="EMBL/GenBank/DDBJ databases">
        <authorList>
            <consortium name="DOE Joint Genome Institute"/>
            <person name="Ahrendt S."/>
            <person name="Looney B.P."/>
            <person name="Miyauchi S."/>
            <person name="Morin E."/>
            <person name="Drula E."/>
            <person name="Courty P.E."/>
            <person name="Chicoki N."/>
            <person name="Fauchery L."/>
            <person name="Kohler A."/>
            <person name="Kuo A."/>
            <person name="Labutti K."/>
            <person name="Pangilinan J."/>
            <person name="Lipzen A."/>
            <person name="Riley R."/>
            <person name="Andreopoulos W."/>
            <person name="He G."/>
            <person name="Johnson J."/>
            <person name="Barry K.W."/>
            <person name="Grigoriev I.V."/>
            <person name="Nagy L."/>
            <person name="Hibbett D."/>
            <person name="Henrissat B."/>
            <person name="Matheny P.B."/>
            <person name="Labbe J."/>
            <person name="Martin F."/>
        </authorList>
    </citation>
    <scope>NUCLEOTIDE SEQUENCE</scope>
    <source>
        <strain evidence="1">HHB10654</strain>
    </source>
</reference>
<comment type="caution">
    <text evidence="1">The sequence shown here is derived from an EMBL/GenBank/DDBJ whole genome shotgun (WGS) entry which is preliminary data.</text>
</comment>
<gene>
    <name evidence="1" type="ORF">BV25DRAFT_1990231</name>
</gene>
<protein>
    <submittedName>
        <fullName evidence="1">Uncharacterized protein</fullName>
    </submittedName>
</protein>
<dbReference type="Proteomes" id="UP000814140">
    <property type="component" value="Unassembled WGS sequence"/>
</dbReference>
<keyword evidence="2" id="KW-1185">Reference proteome</keyword>
<reference evidence="1" key="2">
    <citation type="journal article" date="2022" name="New Phytol.">
        <title>Evolutionary transition to the ectomycorrhizal habit in the genomes of a hyperdiverse lineage of mushroom-forming fungi.</title>
        <authorList>
            <person name="Looney B."/>
            <person name="Miyauchi S."/>
            <person name="Morin E."/>
            <person name="Drula E."/>
            <person name="Courty P.E."/>
            <person name="Kohler A."/>
            <person name="Kuo A."/>
            <person name="LaButti K."/>
            <person name="Pangilinan J."/>
            <person name="Lipzen A."/>
            <person name="Riley R."/>
            <person name="Andreopoulos W."/>
            <person name="He G."/>
            <person name="Johnson J."/>
            <person name="Nolan M."/>
            <person name="Tritt A."/>
            <person name="Barry K.W."/>
            <person name="Grigoriev I.V."/>
            <person name="Nagy L.G."/>
            <person name="Hibbett D."/>
            <person name="Henrissat B."/>
            <person name="Matheny P.B."/>
            <person name="Labbe J."/>
            <person name="Martin F.M."/>
        </authorList>
    </citation>
    <scope>NUCLEOTIDE SEQUENCE</scope>
    <source>
        <strain evidence="1">HHB10654</strain>
    </source>
</reference>